<evidence type="ECO:0000256" key="9">
    <source>
        <dbReference type="HAMAP-Rule" id="MF_00061"/>
    </source>
</evidence>
<evidence type="ECO:0000313" key="12">
    <source>
        <dbReference type="EMBL" id="BDR79873.1"/>
    </source>
</evidence>
<evidence type="ECO:0000313" key="14">
    <source>
        <dbReference type="Proteomes" id="UP000290921"/>
    </source>
</evidence>
<evidence type="ECO:0000256" key="2">
    <source>
        <dbReference type="ARBA" id="ARBA00012052"/>
    </source>
</evidence>
<dbReference type="AlphaFoldDB" id="A0A4Q0VBD0"/>
<dbReference type="InterPro" id="IPR013750">
    <property type="entry name" value="GHMP_kinase_C_dom"/>
</dbReference>
<comment type="catalytic activity">
    <reaction evidence="9">
        <text>4-CDP-2-C-methyl-D-erythritol + ATP = 4-CDP-2-C-methyl-D-erythritol 2-phosphate + ADP + H(+)</text>
        <dbReference type="Rhea" id="RHEA:18437"/>
        <dbReference type="ChEBI" id="CHEBI:15378"/>
        <dbReference type="ChEBI" id="CHEBI:30616"/>
        <dbReference type="ChEBI" id="CHEBI:57823"/>
        <dbReference type="ChEBI" id="CHEBI:57919"/>
        <dbReference type="ChEBI" id="CHEBI:456216"/>
        <dbReference type="EC" id="2.7.1.148"/>
    </reaction>
</comment>
<dbReference type="InterPro" id="IPR006204">
    <property type="entry name" value="GHMP_kinase_N_dom"/>
</dbReference>
<keyword evidence="6 9" id="KW-0418">Kinase</keyword>
<dbReference type="Pfam" id="PF00288">
    <property type="entry name" value="GHMP_kinases_N"/>
    <property type="match status" value="1"/>
</dbReference>
<keyword evidence="7 9" id="KW-0067">ATP-binding</keyword>
<keyword evidence="9" id="KW-0414">Isoprene biosynthesis</keyword>
<dbReference type="RefSeq" id="WP_129009148.1">
    <property type="nucleotide sequence ID" value="NZ_AP026806.1"/>
</dbReference>
<dbReference type="InterPro" id="IPR004424">
    <property type="entry name" value="IspE"/>
</dbReference>
<feature type="active site" evidence="9">
    <location>
        <position position="133"/>
    </location>
</feature>
<comment type="pathway">
    <text evidence="9">Isoprenoid biosynthesis; isopentenyl diphosphate biosynthesis via DXP pathway; isopentenyl diphosphate from 1-deoxy-D-xylulose 5-phosphate: step 3/6.</text>
</comment>
<dbReference type="HAMAP" id="MF_00061">
    <property type="entry name" value="IspE"/>
    <property type="match status" value="1"/>
</dbReference>
<evidence type="ECO:0000256" key="7">
    <source>
        <dbReference type="ARBA" id="ARBA00022840"/>
    </source>
</evidence>
<evidence type="ECO:0000313" key="13">
    <source>
        <dbReference type="EMBL" id="RXI48637.1"/>
    </source>
</evidence>
<dbReference type="PANTHER" id="PTHR43527:SF2">
    <property type="entry name" value="4-DIPHOSPHOCYTIDYL-2-C-METHYL-D-ERYTHRITOL KINASE, CHLOROPLASTIC"/>
    <property type="match status" value="1"/>
</dbReference>
<dbReference type="NCBIfam" id="TIGR00154">
    <property type="entry name" value="ispE"/>
    <property type="match status" value="1"/>
</dbReference>
<feature type="domain" description="GHMP kinase C-terminal" evidence="11">
    <location>
        <begin position="196"/>
        <end position="272"/>
    </location>
</feature>
<evidence type="ECO:0000256" key="5">
    <source>
        <dbReference type="ARBA" id="ARBA00022741"/>
    </source>
</evidence>
<dbReference type="Pfam" id="PF08544">
    <property type="entry name" value="GHMP_kinases_C"/>
    <property type="match status" value="1"/>
</dbReference>
<proteinExistence type="inferred from homology"/>
<accession>A0A4Q0VBD0</accession>
<feature type="domain" description="GHMP kinase N-terminal" evidence="10">
    <location>
        <begin position="63"/>
        <end position="141"/>
    </location>
</feature>
<keyword evidence="5 9" id="KW-0547">Nucleotide-binding</keyword>
<dbReference type="UniPathway" id="UPA00056">
    <property type="reaction ID" value="UER00094"/>
</dbReference>
<feature type="active site" evidence="9">
    <location>
        <position position="8"/>
    </location>
</feature>
<reference evidence="13 14" key="1">
    <citation type="submission" date="2018-06" db="EMBL/GenBank/DDBJ databases">
        <title>Genome conservation of Clostridium tetani.</title>
        <authorList>
            <person name="Bruggemann H."/>
            <person name="Popoff M.R."/>
        </authorList>
    </citation>
    <scope>NUCLEOTIDE SEQUENCE [LARGE SCALE GENOMIC DNA]</scope>
    <source>
        <strain evidence="13 14">2017.061</strain>
    </source>
</reference>
<dbReference type="GO" id="GO:0019288">
    <property type="term" value="P:isopentenyl diphosphate biosynthetic process, methylerythritol 4-phosphate pathway"/>
    <property type="evidence" value="ECO:0007669"/>
    <property type="project" value="UniProtKB-UniRule"/>
</dbReference>
<protein>
    <recommendedName>
        <fullName evidence="3 9">4-diphosphocytidyl-2-C-methyl-D-erythritol kinase</fullName>
        <shortName evidence="9">CMK</shortName>
        <ecNumber evidence="2 9">2.7.1.148</ecNumber>
    </recommendedName>
    <alternativeName>
        <fullName evidence="8 9">4-(cytidine-5'-diphospho)-2-C-methyl-D-erythritol kinase</fullName>
    </alternativeName>
</protein>
<evidence type="ECO:0000256" key="3">
    <source>
        <dbReference type="ARBA" id="ARBA00017473"/>
    </source>
</evidence>
<gene>
    <name evidence="9 12" type="primary">ispE</name>
    <name evidence="13" type="ORF">DP130_07870</name>
    <name evidence="12" type="ORF">K234311028_01190</name>
</gene>
<evidence type="ECO:0000313" key="15">
    <source>
        <dbReference type="Proteomes" id="UP001321763"/>
    </source>
</evidence>
<evidence type="ECO:0000259" key="11">
    <source>
        <dbReference type="Pfam" id="PF08544"/>
    </source>
</evidence>
<dbReference type="InterPro" id="IPR036554">
    <property type="entry name" value="GHMP_kinase_C_sf"/>
</dbReference>
<dbReference type="GO" id="GO:0016114">
    <property type="term" value="P:terpenoid biosynthetic process"/>
    <property type="evidence" value="ECO:0007669"/>
    <property type="project" value="UniProtKB-UniRule"/>
</dbReference>
<evidence type="ECO:0000256" key="4">
    <source>
        <dbReference type="ARBA" id="ARBA00022679"/>
    </source>
</evidence>
<reference evidence="12 15" key="2">
    <citation type="submission" date="2022-09" db="EMBL/GenBank/DDBJ databases">
        <title>complete genome sequences of Clostridium tetani str. KHSU-234311-028 isolated from soil.</title>
        <authorList>
            <person name="Sekizuka T."/>
            <person name="Shitada C."/>
            <person name="Takahashi M."/>
            <person name="Kuroda M."/>
        </authorList>
    </citation>
    <scope>NUCLEOTIDE SEQUENCE [LARGE SCALE GENOMIC DNA]</scope>
    <source>
        <strain evidence="12 15">KHSU-234311-028</strain>
    </source>
</reference>
<dbReference type="InterPro" id="IPR020568">
    <property type="entry name" value="Ribosomal_Su5_D2-typ_SF"/>
</dbReference>
<comment type="similarity">
    <text evidence="1 9">Belongs to the GHMP kinase family. IspE subfamily.</text>
</comment>
<evidence type="ECO:0000256" key="8">
    <source>
        <dbReference type="ARBA" id="ARBA00032554"/>
    </source>
</evidence>
<dbReference type="GO" id="GO:0050515">
    <property type="term" value="F:4-(cytidine 5'-diphospho)-2-C-methyl-D-erythritol kinase activity"/>
    <property type="evidence" value="ECO:0007669"/>
    <property type="project" value="UniProtKB-UniRule"/>
</dbReference>
<dbReference type="SUPFAM" id="SSF55060">
    <property type="entry name" value="GHMP Kinase, C-terminal domain"/>
    <property type="match status" value="1"/>
</dbReference>
<dbReference type="Proteomes" id="UP000290921">
    <property type="component" value="Unassembled WGS sequence"/>
</dbReference>
<dbReference type="PANTHER" id="PTHR43527">
    <property type="entry name" value="4-DIPHOSPHOCYTIDYL-2-C-METHYL-D-ERYTHRITOL KINASE, CHLOROPLASTIC"/>
    <property type="match status" value="1"/>
</dbReference>
<dbReference type="EMBL" id="QMAP01000006">
    <property type="protein sequence ID" value="RXI48637.1"/>
    <property type="molecule type" value="Genomic_DNA"/>
</dbReference>
<organism evidence="13 14">
    <name type="scientific">Clostridium tetani</name>
    <dbReference type="NCBI Taxonomy" id="1513"/>
    <lineage>
        <taxon>Bacteria</taxon>
        <taxon>Bacillati</taxon>
        <taxon>Bacillota</taxon>
        <taxon>Clostridia</taxon>
        <taxon>Eubacteriales</taxon>
        <taxon>Clostridiaceae</taxon>
        <taxon>Clostridium</taxon>
    </lineage>
</organism>
<dbReference type="FunFam" id="3.30.230.10:FF:000029">
    <property type="entry name" value="4-diphosphocytidyl-2-C-methyl-D-erythritol kinase"/>
    <property type="match status" value="1"/>
</dbReference>
<dbReference type="Gene3D" id="3.30.230.10">
    <property type="match status" value="1"/>
</dbReference>
<keyword evidence="4 9" id="KW-0808">Transferase</keyword>
<comment type="function">
    <text evidence="9">Catalyzes the phosphorylation of the position 2 hydroxy group of 4-diphosphocytidyl-2C-methyl-D-erythritol.</text>
</comment>
<dbReference type="SUPFAM" id="SSF54211">
    <property type="entry name" value="Ribosomal protein S5 domain 2-like"/>
    <property type="match status" value="1"/>
</dbReference>
<name>A0A4Q0VBD0_CLOTA</name>
<evidence type="ECO:0000256" key="1">
    <source>
        <dbReference type="ARBA" id="ARBA00009684"/>
    </source>
</evidence>
<sequence length="280" mass="31596">MKIKAYAKINLSLDIVGVREDGYHLLEMVMQTIDLYDVVHLNIKDKDIKINSNNCNIPLDNRNLAYKAAKLFKETFNIKEGIEIYIEKNIPIEAGLAGGSSDAAAVLRGLRDIFLPNLNNEELAKIGVKIGADVPYCIYGGTAFCEGIGEKITKLNPFKDHYLVLVKPNFGICTKEAYNKIDKKQIIKHPDTKEIIKYVDENNLKLLCENMRNVLEIVTLEERSNLKNIKKELLECGALGAQMTGSGPTIFGFFSCRDSVENCYRKMKSKYNEVYISKTI</sequence>
<dbReference type="EC" id="2.7.1.148" evidence="2 9"/>
<dbReference type="InterPro" id="IPR014721">
    <property type="entry name" value="Ribsml_uS5_D2-typ_fold_subgr"/>
</dbReference>
<feature type="binding site" evidence="9">
    <location>
        <begin position="91"/>
        <end position="101"/>
    </location>
    <ligand>
        <name>ATP</name>
        <dbReference type="ChEBI" id="CHEBI:30616"/>
    </ligand>
</feature>
<evidence type="ECO:0000256" key="6">
    <source>
        <dbReference type="ARBA" id="ARBA00022777"/>
    </source>
</evidence>
<dbReference type="PRINTS" id="PR00958">
    <property type="entry name" value="HOMSERKINASE"/>
</dbReference>
<evidence type="ECO:0000259" key="10">
    <source>
        <dbReference type="Pfam" id="PF00288"/>
    </source>
</evidence>
<dbReference type="GO" id="GO:0005524">
    <property type="term" value="F:ATP binding"/>
    <property type="evidence" value="ECO:0007669"/>
    <property type="project" value="UniProtKB-UniRule"/>
</dbReference>
<dbReference type="Gene3D" id="3.30.70.890">
    <property type="entry name" value="GHMP kinase, C-terminal domain"/>
    <property type="match status" value="1"/>
</dbReference>
<dbReference type="PIRSF" id="PIRSF010376">
    <property type="entry name" value="IspE"/>
    <property type="match status" value="1"/>
</dbReference>
<dbReference type="EMBL" id="AP026818">
    <property type="protein sequence ID" value="BDR79873.1"/>
    <property type="molecule type" value="Genomic_DNA"/>
</dbReference>
<dbReference type="Proteomes" id="UP001321763">
    <property type="component" value="Chromosome"/>
</dbReference>